<gene>
    <name evidence="1" type="ORF">HNR53_001796</name>
</gene>
<protein>
    <submittedName>
        <fullName evidence="1">Uncharacterized protein</fullName>
    </submittedName>
</protein>
<reference evidence="1 2" key="1">
    <citation type="submission" date="2020-08" db="EMBL/GenBank/DDBJ databases">
        <title>Genomic Encyclopedia of Type Strains, Phase IV (KMG-IV): sequencing the most valuable type-strain genomes for metagenomic binning, comparative biology and taxonomic classification.</title>
        <authorList>
            <person name="Goeker M."/>
        </authorList>
    </citation>
    <scope>NUCLEOTIDE SEQUENCE [LARGE SCALE GENOMIC DNA]</scope>
    <source>
        <strain evidence="1 2">DSM 5391</strain>
    </source>
</reference>
<evidence type="ECO:0000313" key="2">
    <source>
        <dbReference type="Proteomes" id="UP000531594"/>
    </source>
</evidence>
<dbReference type="AlphaFoldDB" id="A0A7X0HQP2"/>
<comment type="caution">
    <text evidence="1">The sequence shown here is derived from an EMBL/GenBank/DDBJ whole genome shotgun (WGS) entry which is preliminary data.</text>
</comment>
<evidence type="ECO:0000313" key="1">
    <source>
        <dbReference type="EMBL" id="MBB6445178.1"/>
    </source>
</evidence>
<dbReference type="RefSeq" id="WP_184524982.1">
    <property type="nucleotide sequence ID" value="NZ_JACHGK010000005.1"/>
</dbReference>
<sequence length="74" mass="8813">MQEHSRHCHHRYINAEENFSETKKDVIEVLVNRGIFHKWSIKGHIDYPFDPNILCESSVLEGKTQPYIQYNDIL</sequence>
<dbReference type="Proteomes" id="UP000531594">
    <property type="component" value="Unassembled WGS sequence"/>
</dbReference>
<name>A0A7X0HQP2_9BACI</name>
<organism evidence="1 2">
    <name type="scientific">Bacillus benzoevorans</name>
    <dbReference type="NCBI Taxonomy" id="1456"/>
    <lineage>
        <taxon>Bacteria</taxon>
        <taxon>Bacillati</taxon>
        <taxon>Bacillota</taxon>
        <taxon>Bacilli</taxon>
        <taxon>Bacillales</taxon>
        <taxon>Bacillaceae</taxon>
        <taxon>Bacillus</taxon>
    </lineage>
</organism>
<keyword evidence="2" id="KW-1185">Reference proteome</keyword>
<dbReference type="EMBL" id="JACHGK010000005">
    <property type="protein sequence ID" value="MBB6445178.1"/>
    <property type="molecule type" value="Genomic_DNA"/>
</dbReference>
<proteinExistence type="predicted"/>
<accession>A0A7X0HQP2</accession>